<evidence type="ECO:0000256" key="2">
    <source>
        <dbReference type="ARBA" id="ARBA00022827"/>
    </source>
</evidence>
<dbReference type="InterPro" id="IPR016166">
    <property type="entry name" value="FAD-bd_PCMH"/>
</dbReference>
<dbReference type="InterPro" id="IPR051312">
    <property type="entry name" value="Diverse_Substr_Oxidored"/>
</dbReference>
<dbReference type="SUPFAM" id="SSF56176">
    <property type="entry name" value="FAD-binding/transporter-associated domain-like"/>
    <property type="match status" value="1"/>
</dbReference>
<name>A0A9X2MKQ7_9FIRM</name>
<dbReference type="Gene3D" id="3.30.390.50">
    <property type="entry name" value="CO dehydrogenase flavoprotein, C-terminal domain"/>
    <property type="match status" value="1"/>
</dbReference>
<keyword evidence="3" id="KW-0560">Oxidoreductase</keyword>
<dbReference type="PANTHER" id="PTHR42659:SF2">
    <property type="entry name" value="XANTHINE DEHYDROGENASE SUBUNIT C-RELATED"/>
    <property type="match status" value="1"/>
</dbReference>
<dbReference type="SMART" id="SM01092">
    <property type="entry name" value="CO_deh_flav_C"/>
    <property type="match status" value="1"/>
</dbReference>
<protein>
    <submittedName>
        <fullName evidence="5">FAD binding domain-containing protein</fullName>
    </submittedName>
</protein>
<dbReference type="InterPro" id="IPR016169">
    <property type="entry name" value="FAD-bd_PCMH_sub2"/>
</dbReference>
<sequence length="291" mass="32219">MVLEGVYKVRSIDEVVELLEKYRENAKIIAGGTDIVIALRNEKITPKVLIDISSIDELKSIKDEGEFIKIGAGVTFTKIVESSLFQKNLWGLYKACRLVGSPQIRNKGTIGGNIANGSSAADSIPPLICLGSTITLASKNGKRKVLLEEYYKDKANYGMKEDELLVSIDFKKPTENRVLSFAKLGLRKALAISRISIATFLELDKKGQVTTIRVASGSLGKYPMRELEVEEFLCGKKLNERTIDEAIKVVQQSMDERLKGRSTLPYKRVAVESMLRESIGDGIKFLDGVRA</sequence>
<dbReference type="SUPFAM" id="SSF55447">
    <property type="entry name" value="CO dehydrogenase flavoprotein C-terminal domain-like"/>
    <property type="match status" value="1"/>
</dbReference>
<dbReference type="GO" id="GO:0071949">
    <property type="term" value="F:FAD binding"/>
    <property type="evidence" value="ECO:0007669"/>
    <property type="project" value="InterPro"/>
</dbReference>
<keyword evidence="2" id="KW-0274">FAD</keyword>
<dbReference type="Pfam" id="PF03450">
    <property type="entry name" value="CO_deh_flav_C"/>
    <property type="match status" value="1"/>
</dbReference>
<organism evidence="5 6">
    <name type="scientific">Anaerosalibacter massiliensis</name>
    <dbReference type="NCBI Taxonomy" id="1347392"/>
    <lineage>
        <taxon>Bacteria</taxon>
        <taxon>Bacillati</taxon>
        <taxon>Bacillota</taxon>
        <taxon>Tissierellia</taxon>
        <taxon>Tissierellales</taxon>
        <taxon>Sporanaerobacteraceae</taxon>
        <taxon>Anaerosalibacter</taxon>
    </lineage>
</organism>
<dbReference type="InterPro" id="IPR036318">
    <property type="entry name" value="FAD-bd_PCMH-like_sf"/>
</dbReference>
<dbReference type="Gene3D" id="3.30.43.10">
    <property type="entry name" value="Uridine Diphospho-n-acetylenolpyruvylglucosamine Reductase, domain 2"/>
    <property type="match status" value="1"/>
</dbReference>
<evidence type="ECO:0000313" key="6">
    <source>
        <dbReference type="Proteomes" id="UP001142078"/>
    </source>
</evidence>
<dbReference type="InterPro" id="IPR036683">
    <property type="entry name" value="CO_DH_flav_C_dom_sf"/>
</dbReference>
<feature type="domain" description="FAD-binding PCMH-type" evidence="4">
    <location>
        <begin position="1"/>
        <end position="175"/>
    </location>
</feature>
<dbReference type="Pfam" id="PF00941">
    <property type="entry name" value="FAD_binding_5"/>
    <property type="match status" value="1"/>
</dbReference>
<accession>A0A9X2MKQ7</accession>
<evidence type="ECO:0000256" key="3">
    <source>
        <dbReference type="ARBA" id="ARBA00023002"/>
    </source>
</evidence>
<evidence type="ECO:0000256" key="1">
    <source>
        <dbReference type="ARBA" id="ARBA00022630"/>
    </source>
</evidence>
<dbReference type="InterPro" id="IPR005107">
    <property type="entry name" value="CO_DH_flav_C"/>
</dbReference>
<dbReference type="Gene3D" id="3.30.465.10">
    <property type="match status" value="1"/>
</dbReference>
<evidence type="ECO:0000259" key="4">
    <source>
        <dbReference type="PROSITE" id="PS51387"/>
    </source>
</evidence>
<dbReference type="Proteomes" id="UP001142078">
    <property type="component" value="Unassembled WGS sequence"/>
</dbReference>
<dbReference type="AlphaFoldDB" id="A0A9X2MKQ7"/>
<reference evidence="5" key="1">
    <citation type="submission" date="2022-07" db="EMBL/GenBank/DDBJ databases">
        <title>Enhanced cultured diversity of the mouse gut microbiota enables custom-made synthetic communities.</title>
        <authorList>
            <person name="Afrizal A."/>
        </authorList>
    </citation>
    <scope>NUCLEOTIDE SEQUENCE</scope>
    <source>
        <strain evidence="5">DSM 29482</strain>
    </source>
</reference>
<dbReference type="GO" id="GO:0016491">
    <property type="term" value="F:oxidoreductase activity"/>
    <property type="evidence" value="ECO:0007669"/>
    <property type="project" value="UniProtKB-KW"/>
</dbReference>
<keyword evidence="1" id="KW-0285">Flavoprotein</keyword>
<gene>
    <name evidence="5" type="ORF">NSA23_14345</name>
</gene>
<dbReference type="InterPro" id="IPR002346">
    <property type="entry name" value="Mopterin_DH_FAD-bd"/>
</dbReference>
<keyword evidence="6" id="KW-1185">Reference proteome</keyword>
<dbReference type="EMBL" id="JANJZL010000014">
    <property type="protein sequence ID" value="MCR2045281.1"/>
    <property type="molecule type" value="Genomic_DNA"/>
</dbReference>
<evidence type="ECO:0000313" key="5">
    <source>
        <dbReference type="EMBL" id="MCR2045281.1"/>
    </source>
</evidence>
<dbReference type="PANTHER" id="PTHR42659">
    <property type="entry name" value="XANTHINE DEHYDROGENASE SUBUNIT C-RELATED"/>
    <property type="match status" value="1"/>
</dbReference>
<comment type="caution">
    <text evidence="5">The sequence shown here is derived from an EMBL/GenBank/DDBJ whole genome shotgun (WGS) entry which is preliminary data.</text>
</comment>
<dbReference type="RefSeq" id="WP_257490658.1">
    <property type="nucleotide sequence ID" value="NZ_JANJZL010000014.1"/>
</dbReference>
<dbReference type="PROSITE" id="PS51387">
    <property type="entry name" value="FAD_PCMH"/>
    <property type="match status" value="1"/>
</dbReference>
<dbReference type="InterPro" id="IPR016167">
    <property type="entry name" value="FAD-bd_PCMH_sub1"/>
</dbReference>
<proteinExistence type="predicted"/>